<feature type="compositionally biased region" description="Basic and acidic residues" evidence="1">
    <location>
        <begin position="71"/>
        <end position="88"/>
    </location>
</feature>
<feature type="region of interest" description="Disordered" evidence="1">
    <location>
        <begin position="151"/>
        <end position="181"/>
    </location>
</feature>
<feature type="region of interest" description="Disordered" evidence="1">
    <location>
        <begin position="60"/>
        <end position="89"/>
    </location>
</feature>
<reference evidence="2" key="1">
    <citation type="submission" date="2021-06" db="EMBL/GenBank/DDBJ databases">
        <authorList>
            <person name="Rolland C."/>
        </authorList>
    </citation>
    <scope>NUCLEOTIDE SEQUENCE</scope>
    <source>
        <strain evidence="2">347.936635</strain>
    </source>
</reference>
<evidence type="ECO:0000313" key="2">
    <source>
        <dbReference type="EMBL" id="QYA18625.1"/>
    </source>
</evidence>
<sequence>MSSKKELETLKNELGTCAIPKTMPKYFPLFFKYLSAYKEQSCIKYAKLAKKYWQEFAEMGKPRKPRTSKRKREEEDAGPEKKKAKTEMEEQIADIAQRSMSSPVSAIPISEEKKEAITTYRERIYEKLAEHQLYPEGELAKEMSELFSLIDDLVTGSNEGSQQNTSPEPDDENEENEEEDD</sequence>
<accession>A0A8F8KPW7</accession>
<feature type="compositionally biased region" description="Acidic residues" evidence="1">
    <location>
        <begin position="168"/>
        <end position="181"/>
    </location>
</feature>
<feature type="compositionally biased region" description="Polar residues" evidence="1">
    <location>
        <begin position="155"/>
        <end position="166"/>
    </location>
</feature>
<protein>
    <submittedName>
        <fullName evidence="2">Uncharacterized protein</fullName>
    </submittedName>
</protein>
<name>A0A8F8KPW7_9VIRU</name>
<proteinExistence type="predicted"/>
<evidence type="ECO:0000256" key="1">
    <source>
        <dbReference type="SAM" id="MobiDB-lite"/>
    </source>
</evidence>
<organism evidence="2">
    <name type="scientific">Clandestinovirus</name>
    <dbReference type="NCBI Taxonomy" id="2831644"/>
    <lineage>
        <taxon>Viruses</taxon>
    </lineage>
</organism>
<dbReference type="EMBL" id="MZ420154">
    <property type="protein sequence ID" value="QYA18625.1"/>
    <property type="molecule type" value="Genomic_DNA"/>
</dbReference>
<gene>
    <name evidence="2" type="ORF">KOM_12_357</name>
</gene>